<dbReference type="GO" id="GO:0003746">
    <property type="term" value="F:translation elongation factor activity"/>
    <property type="evidence" value="ECO:0007669"/>
    <property type="project" value="UniProtKB-KW"/>
</dbReference>
<gene>
    <name evidence="5" type="ORF">Q604_UNBC03311G0001</name>
</gene>
<evidence type="ECO:0000259" key="4">
    <source>
        <dbReference type="Pfam" id="PF22042"/>
    </source>
</evidence>
<keyword evidence="2" id="KW-0648">Protein biosynthesis</keyword>
<evidence type="ECO:0000256" key="2">
    <source>
        <dbReference type="ARBA" id="ARBA00022917"/>
    </source>
</evidence>
<evidence type="ECO:0000256" key="3">
    <source>
        <dbReference type="ARBA" id="ARBA00023134"/>
    </source>
</evidence>
<evidence type="ECO:0000256" key="1">
    <source>
        <dbReference type="ARBA" id="ARBA00022741"/>
    </source>
</evidence>
<dbReference type="Pfam" id="PF22042">
    <property type="entry name" value="EF-G_D2"/>
    <property type="match status" value="1"/>
</dbReference>
<keyword evidence="5" id="KW-0251">Elongation factor</keyword>
<keyword evidence="1" id="KW-0547">Nucleotide-binding</keyword>
<dbReference type="PANTHER" id="PTHR43261">
    <property type="entry name" value="TRANSLATION ELONGATION FACTOR G-RELATED"/>
    <property type="match status" value="1"/>
</dbReference>
<dbReference type="FunFam" id="2.40.30.10:FF:000006">
    <property type="entry name" value="Elongation factor G"/>
    <property type="match status" value="1"/>
</dbReference>
<protein>
    <submittedName>
        <fullName evidence="5">Elongation factor G</fullName>
    </submittedName>
</protein>
<feature type="non-terminal residue" evidence="5">
    <location>
        <position position="1"/>
    </location>
</feature>
<dbReference type="PANTHER" id="PTHR43261:SF1">
    <property type="entry name" value="RIBOSOME-RELEASING FACTOR 2, MITOCHONDRIAL"/>
    <property type="match status" value="1"/>
</dbReference>
<proteinExistence type="predicted"/>
<dbReference type="InterPro" id="IPR053905">
    <property type="entry name" value="EF-G-like_DII"/>
</dbReference>
<dbReference type="InterPro" id="IPR009000">
    <property type="entry name" value="Transl_B-barrel_sf"/>
</dbReference>
<feature type="non-terminal residue" evidence="5">
    <location>
        <position position="94"/>
    </location>
</feature>
<feature type="domain" description="Elongation factor G-like" evidence="4">
    <location>
        <begin position="8"/>
        <end position="91"/>
    </location>
</feature>
<dbReference type="AlphaFoldDB" id="W1YLX2"/>
<sequence length="94" mass="10301">RPASDEEPFAALAFKIMTDPFVGRLTFFRVYSGVLNSGSYVLNTSKGKRERIGRILQMHANTRKEIETVYSGDIAAAVGLKDTTTGDSLTDEKA</sequence>
<dbReference type="GO" id="GO:0032790">
    <property type="term" value="P:ribosome disassembly"/>
    <property type="evidence" value="ECO:0007669"/>
    <property type="project" value="TreeGrafter"/>
</dbReference>
<organism evidence="5">
    <name type="scientific">human gut metagenome</name>
    <dbReference type="NCBI Taxonomy" id="408170"/>
    <lineage>
        <taxon>unclassified sequences</taxon>
        <taxon>metagenomes</taxon>
        <taxon>organismal metagenomes</taxon>
    </lineage>
</organism>
<dbReference type="CDD" id="cd04088">
    <property type="entry name" value="EFG_mtEFG_II"/>
    <property type="match status" value="1"/>
</dbReference>
<reference evidence="5" key="1">
    <citation type="submission" date="2013-12" db="EMBL/GenBank/DDBJ databases">
        <title>A Varibaculum cambriense genome reconstructed from a premature infant gut community with otherwise low bacterial novelty that shifts toward anaerobic metabolism during the third week of life.</title>
        <authorList>
            <person name="Brown C.T."/>
            <person name="Sharon I."/>
            <person name="Thomas B.C."/>
            <person name="Castelle C.J."/>
            <person name="Morowitz M.J."/>
            <person name="Banfield J.F."/>
        </authorList>
    </citation>
    <scope>NUCLEOTIDE SEQUENCE</scope>
</reference>
<dbReference type="SUPFAM" id="SSF50447">
    <property type="entry name" value="Translation proteins"/>
    <property type="match status" value="1"/>
</dbReference>
<evidence type="ECO:0000313" key="5">
    <source>
        <dbReference type="EMBL" id="ETJ42715.1"/>
    </source>
</evidence>
<dbReference type="Gene3D" id="2.40.30.10">
    <property type="entry name" value="Translation factors"/>
    <property type="match status" value="1"/>
</dbReference>
<dbReference type="GO" id="GO:0005525">
    <property type="term" value="F:GTP binding"/>
    <property type="evidence" value="ECO:0007669"/>
    <property type="project" value="UniProtKB-KW"/>
</dbReference>
<keyword evidence="3" id="KW-0342">GTP-binding</keyword>
<dbReference type="EMBL" id="AZMM01003311">
    <property type="protein sequence ID" value="ETJ42715.1"/>
    <property type="molecule type" value="Genomic_DNA"/>
</dbReference>
<accession>W1YLX2</accession>
<name>W1YLX2_9ZZZZ</name>
<comment type="caution">
    <text evidence="5">The sequence shown here is derived from an EMBL/GenBank/DDBJ whole genome shotgun (WGS) entry which is preliminary data.</text>
</comment>